<dbReference type="EMBL" id="JAHYIQ010000018">
    <property type="protein sequence ID" value="KAK1124292.1"/>
    <property type="molecule type" value="Genomic_DNA"/>
</dbReference>
<reference evidence="1" key="1">
    <citation type="submission" date="2021-10" db="EMBL/GenBank/DDBJ databases">
        <title>Melipona bicolor Genome sequencing and assembly.</title>
        <authorList>
            <person name="Araujo N.S."/>
            <person name="Arias M.C."/>
        </authorList>
    </citation>
    <scope>NUCLEOTIDE SEQUENCE</scope>
    <source>
        <strain evidence="1">USP_2M_L1-L4_2017</strain>
        <tissue evidence="1">Whole body</tissue>
    </source>
</reference>
<organism evidence="1 2">
    <name type="scientific">Melipona bicolor</name>
    <dbReference type="NCBI Taxonomy" id="60889"/>
    <lineage>
        <taxon>Eukaryota</taxon>
        <taxon>Metazoa</taxon>
        <taxon>Ecdysozoa</taxon>
        <taxon>Arthropoda</taxon>
        <taxon>Hexapoda</taxon>
        <taxon>Insecta</taxon>
        <taxon>Pterygota</taxon>
        <taxon>Neoptera</taxon>
        <taxon>Endopterygota</taxon>
        <taxon>Hymenoptera</taxon>
        <taxon>Apocrita</taxon>
        <taxon>Aculeata</taxon>
        <taxon>Apoidea</taxon>
        <taxon>Anthophila</taxon>
        <taxon>Apidae</taxon>
        <taxon>Melipona</taxon>
    </lineage>
</organism>
<comment type="caution">
    <text evidence="1">The sequence shown here is derived from an EMBL/GenBank/DDBJ whole genome shotgun (WGS) entry which is preliminary data.</text>
</comment>
<evidence type="ECO:0000313" key="1">
    <source>
        <dbReference type="EMBL" id="KAK1124292.1"/>
    </source>
</evidence>
<proteinExistence type="predicted"/>
<keyword evidence="2" id="KW-1185">Reference proteome</keyword>
<gene>
    <name evidence="1" type="ORF">K0M31_006664</name>
</gene>
<dbReference type="AlphaFoldDB" id="A0AA40KKZ1"/>
<dbReference type="Proteomes" id="UP001177670">
    <property type="component" value="Unassembled WGS sequence"/>
</dbReference>
<name>A0AA40KKZ1_9HYME</name>
<sequence>MKCNVEQRRHFLIATYYQLHNDSINVRTKALTIERVRESRRISVVGEQAAVPPGGRA</sequence>
<accession>A0AA40KKZ1</accession>
<evidence type="ECO:0000313" key="2">
    <source>
        <dbReference type="Proteomes" id="UP001177670"/>
    </source>
</evidence>
<protein>
    <submittedName>
        <fullName evidence="1">Uncharacterized protein</fullName>
    </submittedName>
</protein>